<dbReference type="InterPro" id="IPR003594">
    <property type="entry name" value="HATPase_dom"/>
</dbReference>
<accession>A0ABV1QF92</accession>
<name>A0ABV1QF92_STRMI</name>
<keyword evidence="1" id="KW-0808">Transferase</keyword>
<dbReference type="RefSeq" id="WP_350241884.1">
    <property type="nucleotide sequence ID" value="NZ_JBEJUE010000077.1"/>
</dbReference>
<reference evidence="3 4" key="1">
    <citation type="submission" date="2024-01" db="EMBL/GenBank/DDBJ databases">
        <title>Metagenomic exploration of the rhizosphere soil microbial community and their significance in facilitating the development of wild simulated ginseng.</title>
        <authorList>
            <person name="Huang J."/>
        </authorList>
    </citation>
    <scope>NUCLEOTIDE SEQUENCE [LARGE SCALE GENOMIC DNA]</scope>
    <source>
        <strain evidence="3 4">WY141</strain>
    </source>
</reference>
<dbReference type="InterPro" id="IPR050267">
    <property type="entry name" value="Anti-sigma-factor_SerPK"/>
</dbReference>
<dbReference type="PANTHER" id="PTHR35526:SF3">
    <property type="entry name" value="ANTI-SIGMA-F FACTOR RSBW"/>
    <property type="match status" value="1"/>
</dbReference>
<sequence length="136" mass="14534">MDAVFPLGGEGASIADARNFAAAFLGRARDEHGIPVSSRAMDTVQLIVSELVTNTRKYAPGPARLLLHITPGTAQITVWDTAPTLPTPLKTDPSRIGQHGLEIVKMLAQDISVVPDPPGKRITVRLPLDREALPTP</sequence>
<dbReference type="SUPFAM" id="SSF55874">
    <property type="entry name" value="ATPase domain of HSP90 chaperone/DNA topoisomerase II/histidine kinase"/>
    <property type="match status" value="1"/>
</dbReference>
<evidence type="ECO:0000313" key="3">
    <source>
        <dbReference type="EMBL" id="MER0429839.1"/>
    </source>
</evidence>
<feature type="domain" description="Histidine kinase/HSP90-like ATPase" evidence="2">
    <location>
        <begin position="14"/>
        <end position="125"/>
    </location>
</feature>
<evidence type="ECO:0000256" key="1">
    <source>
        <dbReference type="ARBA" id="ARBA00022527"/>
    </source>
</evidence>
<evidence type="ECO:0000313" key="4">
    <source>
        <dbReference type="Proteomes" id="UP001456562"/>
    </source>
</evidence>
<gene>
    <name evidence="3" type="ORF">ABR748_37565</name>
</gene>
<keyword evidence="1" id="KW-0418">Kinase</keyword>
<dbReference type="EMBL" id="JBEJUE010000077">
    <property type="protein sequence ID" value="MER0429839.1"/>
    <property type="molecule type" value="Genomic_DNA"/>
</dbReference>
<comment type="caution">
    <text evidence="3">The sequence shown here is derived from an EMBL/GenBank/DDBJ whole genome shotgun (WGS) entry which is preliminary data.</text>
</comment>
<keyword evidence="1" id="KW-0723">Serine/threonine-protein kinase</keyword>
<dbReference type="PANTHER" id="PTHR35526">
    <property type="entry name" value="ANTI-SIGMA-F FACTOR RSBW-RELATED"/>
    <property type="match status" value="1"/>
</dbReference>
<dbReference type="InterPro" id="IPR036890">
    <property type="entry name" value="HATPase_C_sf"/>
</dbReference>
<keyword evidence="4" id="KW-1185">Reference proteome</keyword>
<protein>
    <submittedName>
        <fullName evidence="3">ATP-binding protein</fullName>
    </submittedName>
</protein>
<proteinExistence type="predicted"/>
<dbReference type="Gene3D" id="3.30.565.10">
    <property type="entry name" value="Histidine kinase-like ATPase, C-terminal domain"/>
    <property type="match status" value="1"/>
</dbReference>
<dbReference type="CDD" id="cd16936">
    <property type="entry name" value="HATPase_RsbW-like"/>
    <property type="match status" value="1"/>
</dbReference>
<dbReference type="Pfam" id="PF13581">
    <property type="entry name" value="HATPase_c_2"/>
    <property type="match status" value="1"/>
</dbReference>
<dbReference type="GO" id="GO:0005524">
    <property type="term" value="F:ATP binding"/>
    <property type="evidence" value="ECO:0007669"/>
    <property type="project" value="UniProtKB-KW"/>
</dbReference>
<organism evidence="3 4">
    <name type="scientific">Streptomyces microflavus</name>
    <name type="common">Streptomyces lipmanii</name>
    <dbReference type="NCBI Taxonomy" id="1919"/>
    <lineage>
        <taxon>Bacteria</taxon>
        <taxon>Bacillati</taxon>
        <taxon>Actinomycetota</taxon>
        <taxon>Actinomycetes</taxon>
        <taxon>Kitasatosporales</taxon>
        <taxon>Streptomycetaceae</taxon>
        <taxon>Streptomyces</taxon>
    </lineage>
</organism>
<keyword evidence="3" id="KW-0067">ATP-binding</keyword>
<dbReference type="Proteomes" id="UP001456562">
    <property type="component" value="Unassembled WGS sequence"/>
</dbReference>
<keyword evidence="3" id="KW-0547">Nucleotide-binding</keyword>
<evidence type="ECO:0000259" key="2">
    <source>
        <dbReference type="Pfam" id="PF13581"/>
    </source>
</evidence>